<evidence type="ECO:0000313" key="5">
    <source>
        <dbReference type="EMBL" id="HIW06792.1"/>
    </source>
</evidence>
<comment type="caution">
    <text evidence="5">The sequence shown here is derived from an EMBL/GenBank/DDBJ whole genome shotgun (WGS) entry which is preliminary data.</text>
</comment>
<dbReference type="Pfam" id="PF00106">
    <property type="entry name" value="adh_short"/>
    <property type="match status" value="1"/>
</dbReference>
<dbReference type="PANTHER" id="PTHR44085">
    <property type="entry name" value="SEPIAPTERIN REDUCTASE"/>
    <property type="match status" value="1"/>
</dbReference>
<dbReference type="InterPro" id="IPR002347">
    <property type="entry name" value="SDR_fam"/>
</dbReference>
<reference evidence="5" key="2">
    <citation type="submission" date="2021-04" db="EMBL/GenBank/DDBJ databases">
        <authorList>
            <person name="Gilroy R."/>
        </authorList>
    </citation>
    <scope>NUCLEOTIDE SEQUENCE</scope>
    <source>
        <strain evidence="5">CHK160-9182</strain>
    </source>
</reference>
<dbReference type="GO" id="GO:0004757">
    <property type="term" value="F:sepiapterin reductase (NADP+) activity"/>
    <property type="evidence" value="ECO:0007669"/>
    <property type="project" value="TreeGrafter"/>
</dbReference>
<dbReference type="GO" id="GO:0005737">
    <property type="term" value="C:cytoplasm"/>
    <property type="evidence" value="ECO:0007669"/>
    <property type="project" value="UniProtKB-SubCell"/>
</dbReference>
<dbReference type="InterPro" id="IPR051721">
    <property type="entry name" value="Biopterin_syn/organic_redct"/>
</dbReference>
<protein>
    <submittedName>
        <fullName evidence="5">SDR family NAD(P)-dependent oxidoreductase</fullName>
    </submittedName>
</protein>
<evidence type="ECO:0000256" key="3">
    <source>
        <dbReference type="ARBA" id="ARBA00022857"/>
    </source>
</evidence>
<accession>A0A9D1Q6Z6</accession>
<evidence type="ECO:0000256" key="2">
    <source>
        <dbReference type="ARBA" id="ARBA00022490"/>
    </source>
</evidence>
<dbReference type="PRINTS" id="PR00081">
    <property type="entry name" value="GDHRDH"/>
</dbReference>
<keyword evidence="3" id="KW-0521">NADP</keyword>
<keyword evidence="4" id="KW-0560">Oxidoreductase</keyword>
<dbReference type="EMBL" id="DXHP01000126">
    <property type="protein sequence ID" value="HIW06792.1"/>
    <property type="molecule type" value="Genomic_DNA"/>
</dbReference>
<comment type="subcellular location">
    <subcellularLocation>
        <location evidence="1">Cytoplasm</location>
    </subcellularLocation>
</comment>
<reference evidence="5" key="1">
    <citation type="journal article" date="2021" name="PeerJ">
        <title>Extensive microbial diversity within the chicken gut microbiome revealed by metagenomics and culture.</title>
        <authorList>
            <person name="Gilroy R."/>
            <person name="Ravi A."/>
            <person name="Getino M."/>
            <person name="Pursley I."/>
            <person name="Horton D.L."/>
            <person name="Alikhan N.F."/>
            <person name="Baker D."/>
            <person name="Gharbi K."/>
            <person name="Hall N."/>
            <person name="Watson M."/>
            <person name="Adriaenssens E.M."/>
            <person name="Foster-Nyarko E."/>
            <person name="Jarju S."/>
            <person name="Secka A."/>
            <person name="Antonio M."/>
            <person name="Oren A."/>
            <person name="Chaudhuri R.R."/>
            <person name="La Ragione R."/>
            <person name="Hildebrand F."/>
            <person name="Pallen M.J."/>
        </authorList>
    </citation>
    <scope>NUCLEOTIDE SEQUENCE</scope>
    <source>
        <strain evidence="5">CHK160-9182</strain>
    </source>
</reference>
<evidence type="ECO:0000256" key="4">
    <source>
        <dbReference type="ARBA" id="ARBA00023002"/>
    </source>
</evidence>
<dbReference type="InterPro" id="IPR036291">
    <property type="entry name" value="NAD(P)-bd_dom_sf"/>
</dbReference>
<dbReference type="InterPro" id="IPR020904">
    <property type="entry name" value="Sc_DH/Rdtase_CS"/>
</dbReference>
<dbReference type="Gene3D" id="3.40.50.720">
    <property type="entry name" value="NAD(P)-binding Rossmann-like Domain"/>
    <property type="match status" value="1"/>
</dbReference>
<dbReference type="SUPFAM" id="SSF51735">
    <property type="entry name" value="NAD(P)-binding Rossmann-fold domains"/>
    <property type="match status" value="1"/>
</dbReference>
<dbReference type="GO" id="GO:0006729">
    <property type="term" value="P:tetrahydrobiopterin biosynthetic process"/>
    <property type="evidence" value="ECO:0007669"/>
    <property type="project" value="TreeGrafter"/>
</dbReference>
<keyword evidence="2" id="KW-0963">Cytoplasm</keyword>
<dbReference type="PANTHER" id="PTHR44085:SF2">
    <property type="entry name" value="SEPIAPTERIN REDUCTASE"/>
    <property type="match status" value="1"/>
</dbReference>
<organism evidence="5 6">
    <name type="scientific">Candidatus Ignatzschineria merdigallinarum</name>
    <dbReference type="NCBI Taxonomy" id="2838621"/>
    <lineage>
        <taxon>Bacteria</taxon>
        <taxon>Pseudomonadati</taxon>
        <taxon>Pseudomonadota</taxon>
        <taxon>Gammaproteobacteria</taxon>
        <taxon>Cardiobacteriales</taxon>
        <taxon>Ignatzschineriaceae</taxon>
        <taxon>Ignatzschineria</taxon>
    </lineage>
</organism>
<evidence type="ECO:0000256" key="1">
    <source>
        <dbReference type="ARBA" id="ARBA00004496"/>
    </source>
</evidence>
<dbReference type="AlphaFoldDB" id="A0A9D1Q6Z6"/>
<dbReference type="PROSITE" id="PS00061">
    <property type="entry name" value="ADH_SHORT"/>
    <property type="match status" value="1"/>
</dbReference>
<sequence>MMKLFIITGASKGIGHALATILEAEGHKVLRIARSNPNQLPNFMTLDITEDQASQTIMNWAKPFLGIANEITLINNAGMIGPIAQIGNLMQEHVQQAITLNVTAPITLSNAFVAMTQDLPIIKNIINISSGAARKAYSGWGIYCTTKAAIDHFSRCLHAEQQTQTFPIRVTSLAPGVIDTDMQVEIRASNAQDFPHIDRFIDLKERGNLLSPHESATMIINYLNSPLMSGNNPIADVRDV</sequence>
<gene>
    <name evidence="5" type="ORF">H9889_05645</name>
</gene>
<name>A0A9D1Q6Z6_9GAMM</name>
<dbReference type="Proteomes" id="UP000823934">
    <property type="component" value="Unassembled WGS sequence"/>
</dbReference>
<evidence type="ECO:0000313" key="6">
    <source>
        <dbReference type="Proteomes" id="UP000823934"/>
    </source>
</evidence>
<proteinExistence type="predicted"/>